<dbReference type="SUPFAM" id="SSF54909">
    <property type="entry name" value="Dimeric alpha+beta barrel"/>
    <property type="match status" value="1"/>
</dbReference>
<evidence type="ECO:0000256" key="1">
    <source>
        <dbReference type="ARBA" id="ARBA00023015"/>
    </source>
</evidence>
<dbReference type="SMART" id="SM00344">
    <property type="entry name" value="HTH_ASNC"/>
    <property type="match status" value="1"/>
</dbReference>
<dbReference type="InterPro" id="IPR036390">
    <property type="entry name" value="WH_DNA-bd_sf"/>
</dbReference>
<dbReference type="RefSeq" id="WP_060466812.1">
    <property type="nucleotide sequence ID" value="NZ_AP025515.1"/>
</dbReference>
<dbReference type="CDD" id="cd00090">
    <property type="entry name" value="HTH_ARSR"/>
    <property type="match status" value="1"/>
</dbReference>
<dbReference type="EMBL" id="LMXU01000001">
    <property type="protein sequence ID" value="KWU02706.1"/>
    <property type="molecule type" value="Genomic_DNA"/>
</dbReference>
<keyword evidence="1" id="KW-0805">Transcription regulation</keyword>
<evidence type="ECO:0000256" key="3">
    <source>
        <dbReference type="ARBA" id="ARBA00023163"/>
    </source>
</evidence>
<keyword evidence="2" id="KW-0238">DNA-binding</keyword>
<dbReference type="Proteomes" id="UP000057389">
    <property type="component" value="Unassembled WGS sequence"/>
</dbReference>
<dbReference type="PRINTS" id="PR00033">
    <property type="entry name" value="HTHASNC"/>
</dbReference>
<dbReference type="PANTHER" id="PTHR30154:SF34">
    <property type="entry name" value="TRANSCRIPTIONAL REGULATOR AZLB"/>
    <property type="match status" value="1"/>
</dbReference>
<dbReference type="InterPro" id="IPR000485">
    <property type="entry name" value="AsnC-type_HTH_dom"/>
</dbReference>
<dbReference type="Gene3D" id="1.10.10.10">
    <property type="entry name" value="Winged helix-like DNA-binding domain superfamily/Winged helix DNA-binding domain"/>
    <property type="match status" value="1"/>
</dbReference>
<gene>
    <name evidence="5" type="ORF">APQ14_18500</name>
</gene>
<reference evidence="5 6" key="1">
    <citation type="submission" date="2015-11" db="EMBL/GenBank/DDBJ databases">
        <title>Draft WGS of Vibrio toranzoniae.</title>
        <authorList>
            <person name="Lasa A."/>
            <person name="Romalde J.L."/>
        </authorList>
    </citation>
    <scope>NUCLEOTIDE SEQUENCE [LARGE SCALE GENOMIC DNA]</scope>
    <source>
        <strain evidence="5 6">Vb 10.8</strain>
    </source>
</reference>
<dbReference type="GO" id="GO:0043200">
    <property type="term" value="P:response to amino acid"/>
    <property type="evidence" value="ECO:0007669"/>
    <property type="project" value="TreeGrafter"/>
</dbReference>
<dbReference type="GeneID" id="300180125"/>
<dbReference type="InterPro" id="IPR011991">
    <property type="entry name" value="ArsR-like_HTH"/>
</dbReference>
<dbReference type="InterPro" id="IPR019888">
    <property type="entry name" value="Tscrpt_reg_AsnC-like"/>
</dbReference>
<comment type="caution">
    <text evidence="5">The sequence shown here is derived from an EMBL/GenBank/DDBJ whole genome shotgun (WGS) entry which is preliminary data.</text>
</comment>
<dbReference type="InterPro" id="IPR019887">
    <property type="entry name" value="Tscrpt_reg_AsnC/Lrp_C"/>
</dbReference>
<keyword evidence="3" id="KW-0804">Transcription</keyword>
<feature type="domain" description="HTH asnC-type" evidence="4">
    <location>
        <begin position="3"/>
        <end position="82"/>
    </location>
</feature>
<evidence type="ECO:0000256" key="2">
    <source>
        <dbReference type="ARBA" id="ARBA00023125"/>
    </source>
</evidence>
<dbReference type="InterPro" id="IPR011008">
    <property type="entry name" value="Dimeric_a/b-barrel"/>
</dbReference>
<sequence>MRLDRYDIKILQILHDHGRITKSHLAEAINLSVSPCWERVKKLEEAGIIEGYGAKINTDVLFKRTSVMVEVTLKEHNAQAFKRFEKLVQHSPEVTDCYATGGGVDYILKIQAEDIDQYQRLIDNWLESEVGIERYFTYIVTKTIKRDADILEVKQSVLF</sequence>
<dbReference type="PANTHER" id="PTHR30154">
    <property type="entry name" value="LEUCINE-RESPONSIVE REGULATORY PROTEIN"/>
    <property type="match status" value="1"/>
</dbReference>
<dbReference type="OrthoDB" id="166264at2"/>
<evidence type="ECO:0000259" key="4">
    <source>
        <dbReference type="PROSITE" id="PS50956"/>
    </source>
</evidence>
<accession>A0A120DHM6</accession>
<dbReference type="GO" id="GO:0043565">
    <property type="term" value="F:sequence-specific DNA binding"/>
    <property type="evidence" value="ECO:0007669"/>
    <property type="project" value="InterPro"/>
</dbReference>
<proteinExistence type="predicted"/>
<dbReference type="Pfam" id="PF01037">
    <property type="entry name" value="AsnC_trans_reg"/>
    <property type="match status" value="1"/>
</dbReference>
<organism evidence="5 6">
    <name type="scientific">Vibrio toranzoniae</name>
    <dbReference type="NCBI Taxonomy" id="1194427"/>
    <lineage>
        <taxon>Bacteria</taxon>
        <taxon>Pseudomonadati</taxon>
        <taxon>Pseudomonadota</taxon>
        <taxon>Gammaproteobacteria</taxon>
        <taxon>Vibrionales</taxon>
        <taxon>Vibrionaceae</taxon>
        <taxon>Vibrio</taxon>
    </lineage>
</organism>
<evidence type="ECO:0000313" key="6">
    <source>
        <dbReference type="Proteomes" id="UP000057389"/>
    </source>
</evidence>
<keyword evidence="6" id="KW-1185">Reference proteome</keyword>
<dbReference type="GO" id="GO:0006355">
    <property type="term" value="P:regulation of DNA-templated transcription"/>
    <property type="evidence" value="ECO:0007669"/>
    <property type="project" value="UniProtKB-ARBA"/>
</dbReference>
<dbReference type="SUPFAM" id="SSF46785">
    <property type="entry name" value="Winged helix' DNA-binding domain"/>
    <property type="match status" value="1"/>
</dbReference>
<dbReference type="Pfam" id="PF13412">
    <property type="entry name" value="HTH_24"/>
    <property type="match status" value="1"/>
</dbReference>
<dbReference type="PROSITE" id="PS50956">
    <property type="entry name" value="HTH_ASNC_2"/>
    <property type="match status" value="1"/>
</dbReference>
<name>A0A120DHM6_9VIBR</name>
<evidence type="ECO:0000313" key="5">
    <source>
        <dbReference type="EMBL" id="KWU02706.1"/>
    </source>
</evidence>
<protein>
    <submittedName>
        <fullName evidence="5">AsnC family transcriptional regulator</fullName>
    </submittedName>
</protein>
<dbReference type="GO" id="GO:0005829">
    <property type="term" value="C:cytosol"/>
    <property type="evidence" value="ECO:0007669"/>
    <property type="project" value="TreeGrafter"/>
</dbReference>
<dbReference type="InterPro" id="IPR036388">
    <property type="entry name" value="WH-like_DNA-bd_sf"/>
</dbReference>
<dbReference type="Gene3D" id="3.30.70.920">
    <property type="match status" value="1"/>
</dbReference>
<dbReference type="AlphaFoldDB" id="A0A120DHM6"/>